<reference evidence="2 3" key="1">
    <citation type="journal article" date="2006" name="Science">
        <title>Phytophthora genome sequences uncover evolutionary origins and mechanisms of pathogenesis.</title>
        <authorList>
            <person name="Tyler B.M."/>
            <person name="Tripathy S."/>
            <person name="Zhang X."/>
            <person name="Dehal P."/>
            <person name="Jiang R.H."/>
            <person name="Aerts A."/>
            <person name="Arredondo F.D."/>
            <person name="Baxter L."/>
            <person name="Bensasson D."/>
            <person name="Beynon J.L."/>
            <person name="Chapman J."/>
            <person name="Damasceno C.M."/>
            <person name="Dorrance A.E."/>
            <person name="Dou D."/>
            <person name="Dickerman A.W."/>
            <person name="Dubchak I.L."/>
            <person name="Garbelotto M."/>
            <person name="Gijzen M."/>
            <person name="Gordon S.G."/>
            <person name="Govers F."/>
            <person name="Grunwald N.J."/>
            <person name="Huang W."/>
            <person name="Ivors K.L."/>
            <person name="Jones R.W."/>
            <person name="Kamoun S."/>
            <person name="Krampis K."/>
            <person name="Lamour K.H."/>
            <person name="Lee M.K."/>
            <person name="McDonald W.H."/>
            <person name="Medina M."/>
            <person name="Meijer H.J."/>
            <person name="Nordberg E.K."/>
            <person name="Maclean D.J."/>
            <person name="Ospina-Giraldo M.D."/>
            <person name="Morris P.F."/>
            <person name="Phuntumart V."/>
            <person name="Putnam N.H."/>
            <person name="Rash S."/>
            <person name="Rose J.K."/>
            <person name="Sakihama Y."/>
            <person name="Salamov A.A."/>
            <person name="Savidor A."/>
            <person name="Scheuring C.F."/>
            <person name="Smith B.M."/>
            <person name="Sobral B.W."/>
            <person name="Terry A."/>
            <person name="Torto-Alalibo T.A."/>
            <person name="Win J."/>
            <person name="Xu Z."/>
            <person name="Zhang H."/>
            <person name="Grigoriev I.V."/>
            <person name="Rokhsar D.S."/>
            <person name="Boore J.L."/>
        </authorList>
    </citation>
    <scope>NUCLEOTIDE SEQUENCE [LARGE SCALE GENOMIC DNA]</scope>
    <source>
        <strain evidence="2 3">P6497</strain>
    </source>
</reference>
<evidence type="ECO:0000256" key="1">
    <source>
        <dbReference type="SAM" id="MobiDB-lite"/>
    </source>
</evidence>
<accession>G5A1S7</accession>
<dbReference type="Proteomes" id="UP000002640">
    <property type="component" value="Unassembled WGS sequence"/>
</dbReference>
<feature type="region of interest" description="Disordered" evidence="1">
    <location>
        <begin position="1"/>
        <end position="22"/>
    </location>
</feature>
<gene>
    <name evidence="2" type="ORF">PHYSODRAFT_304598</name>
</gene>
<dbReference type="AlphaFoldDB" id="G5A1S7"/>
<feature type="compositionally biased region" description="Low complexity" evidence="1">
    <location>
        <begin position="1"/>
        <end position="18"/>
    </location>
</feature>
<dbReference type="EMBL" id="JH159158">
    <property type="protein sequence ID" value="EGZ10875.1"/>
    <property type="molecule type" value="Genomic_DNA"/>
</dbReference>
<feature type="region of interest" description="Disordered" evidence="1">
    <location>
        <begin position="96"/>
        <end position="115"/>
    </location>
</feature>
<feature type="compositionally biased region" description="Polar residues" evidence="1">
    <location>
        <begin position="105"/>
        <end position="115"/>
    </location>
</feature>
<proteinExistence type="predicted"/>
<dbReference type="KEGG" id="psoj:PHYSODRAFT_304598"/>
<name>G5A1S7_PHYSP</name>
<evidence type="ECO:0000313" key="3">
    <source>
        <dbReference type="Proteomes" id="UP000002640"/>
    </source>
</evidence>
<sequence>MPRRSCPASRLSSARSSSDLAEHRHVADVVNQLGQILVDDTAKYSVASPLRTLDRSSCCLERCSTQVLRPVLSYSHADSPATQDYPSTKTPAIEAYPTTEAPANENYTTTEAPAT</sequence>
<protein>
    <submittedName>
        <fullName evidence="2">Uncharacterized protein</fullName>
    </submittedName>
</protein>
<keyword evidence="3" id="KW-1185">Reference proteome</keyword>
<evidence type="ECO:0000313" key="2">
    <source>
        <dbReference type="EMBL" id="EGZ10875.1"/>
    </source>
</evidence>
<dbReference type="InParanoid" id="G5A1S7"/>
<organism evidence="2 3">
    <name type="scientific">Phytophthora sojae (strain P6497)</name>
    <name type="common">Soybean stem and root rot agent</name>
    <name type="synonym">Phytophthora megasperma f. sp. glycines</name>
    <dbReference type="NCBI Taxonomy" id="1094619"/>
    <lineage>
        <taxon>Eukaryota</taxon>
        <taxon>Sar</taxon>
        <taxon>Stramenopiles</taxon>
        <taxon>Oomycota</taxon>
        <taxon>Peronosporomycetes</taxon>
        <taxon>Peronosporales</taxon>
        <taxon>Peronosporaceae</taxon>
        <taxon>Phytophthora</taxon>
    </lineage>
</organism>
<dbReference type="GeneID" id="20642440"/>
<dbReference type="RefSeq" id="XP_009533620.1">
    <property type="nucleotide sequence ID" value="XM_009535325.1"/>
</dbReference>